<feature type="region of interest" description="Disordered" evidence="1">
    <location>
        <begin position="48"/>
        <end position="77"/>
    </location>
</feature>
<feature type="compositionally biased region" description="Acidic residues" evidence="1">
    <location>
        <begin position="51"/>
        <end position="61"/>
    </location>
</feature>
<feature type="compositionally biased region" description="Basic residues" evidence="1">
    <location>
        <begin position="89"/>
        <end position="100"/>
    </location>
</feature>
<dbReference type="EMBL" id="KV441402">
    <property type="protein sequence ID" value="OAF56765.1"/>
    <property type="molecule type" value="Genomic_DNA"/>
</dbReference>
<protein>
    <submittedName>
        <fullName evidence="2">Uncharacterized protein</fullName>
    </submittedName>
</protein>
<feature type="region of interest" description="Disordered" evidence="1">
    <location>
        <begin position="89"/>
        <end position="111"/>
    </location>
</feature>
<feature type="compositionally biased region" description="Basic and acidic residues" evidence="1">
    <location>
        <begin position="101"/>
        <end position="111"/>
    </location>
</feature>
<reference evidence="2" key="1">
    <citation type="submission" date="2016-03" db="EMBL/GenBank/DDBJ databases">
        <title>Updated assembly of Pseudogymnoascus destructans, the fungus causing white-nose syndrome of bats.</title>
        <authorList>
            <person name="Palmer J.M."/>
            <person name="Drees K.P."/>
            <person name="Foster J.T."/>
            <person name="Lindner D.L."/>
        </authorList>
    </citation>
    <scope>NUCLEOTIDE SEQUENCE [LARGE SCALE GENOMIC DNA]</scope>
    <source>
        <strain evidence="2">20631-21</strain>
    </source>
</reference>
<name>A0A177A3C2_9PEZI</name>
<organism evidence="2">
    <name type="scientific">Pseudogymnoascus destructans</name>
    <dbReference type="NCBI Taxonomy" id="655981"/>
    <lineage>
        <taxon>Eukaryota</taxon>
        <taxon>Fungi</taxon>
        <taxon>Dikarya</taxon>
        <taxon>Ascomycota</taxon>
        <taxon>Pezizomycotina</taxon>
        <taxon>Leotiomycetes</taxon>
        <taxon>Thelebolales</taxon>
        <taxon>Thelebolaceae</taxon>
        <taxon>Pseudogymnoascus</taxon>
    </lineage>
</organism>
<proteinExistence type="predicted"/>
<dbReference type="AlphaFoldDB" id="A0A177A3C2"/>
<sequence length="111" mass="11725">MPARMPGRRPVMMAVVGKRGQVAGMEVGLTLRGEMVVEVSLAEVESVGSVEVEDGDVDDAGGEVGGGMMGGGASGLSSGHRSLFCQCRSRRSRRGSSGRRIRAEYRLDPWS</sequence>
<dbReference type="RefSeq" id="XP_024322057.1">
    <property type="nucleotide sequence ID" value="XM_024470588.1"/>
</dbReference>
<dbReference type="Proteomes" id="UP000077154">
    <property type="component" value="Unassembled WGS sequence"/>
</dbReference>
<evidence type="ECO:0000313" key="2">
    <source>
        <dbReference type="EMBL" id="OAF56765.1"/>
    </source>
</evidence>
<evidence type="ECO:0000256" key="1">
    <source>
        <dbReference type="SAM" id="MobiDB-lite"/>
    </source>
</evidence>
<gene>
    <name evidence="2" type="ORF">VC83_07008</name>
</gene>
<dbReference type="GeneID" id="36290058"/>
<feature type="compositionally biased region" description="Gly residues" evidence="1">
    <location>
        <begin position="62"/>
        <end position="74"/>
    </location>
</feature>
<accession>A0A177A3C2</accession>